<dbReference type="InterPro" id="IPR029058">
    <property type="entry name" value="AB_hydrolase_fold"/>
</dbReference>
<feature type="domain" description="AB hydrolase-1" evidence="1">
    <location>
        <begin position="25"/>
        <end position="145"/>
    </location>
</feature>
<dbReference type="OrthoDB" id="10249433at2759"/>
<dbReference type="Proteomes" id="UP000051952">
    <property type="component" value="Unassembled WGS sequence"/>
</dbReference>
<dbReference type="SUPFAM" id="SSF53474">
    <property type="entry name" value="alpha/beta-Hydrolases"/>
    <property type="match status" value="1"/>
</dbReference>
<organism evidence="2 3">
    <name type="scientific">Bodo saltans</name>
    <name type="common">Flagellated protozoan</name>
    <dbReference type="NCBI Taxonomy" id="75058"/>
    <lineage>
        <taxon>Eukaryota</taxon>
        <taxon>Discoba</taxon>
        <taxon>Euglenozoa</taxon>
        <taxon>Kinetoplastea</taxon>
        <taxon>Metakinetoplastina</taxon>
        <taxon>Eubodonida</taxon>
        <taxon>Bodonidae</taxon>
        <taxon>Bodo</taxon>
    </lineage>
</organism>
<dbReference type="PANTHER" id="PTHR12277:SF81">
    <property type="entry name" value="PROTEIN ABHD13"/>
    <property type="match status" value="1"/>
</dbReference>
<dbReference type="PANTHER" id="PTHR12277">
    <property type="entry name" value="ALPHA/BETA HYDROLASE DOMAIN-CONTAINING PROTEIN"/>
    <property type="match status" value="1"/>
</dbReference>
<accession>A0A0S4J5R4</accession>
<dbReference type="EMBL" id="CYKH01001390">
    <property type="protein sequence ID" value="CUG86779.1"/>
    <property type="molecule type" value="Genomic_DNA"/>
</dbReference>
<proteinExistence type="predicted"/>
<dbReference type="Pfam" id="PF12697">
    <property type="entry name" value="Abhydrolase_6"/>
    <property type="match status" value="1"/>
</dbReference>
<dbReference type="VEuPathDB" id="TriTrypDB:BSAL_94695"/>
<dbReference type="InterPro" id="IPR000073">
    <property type="entry name" value="AB_hydrolase_1"/>
</dbReference>
<sequence length="380" mass="41432">MPRPIPCVFVPPPPQSPAGGDALLVVHFHGKGGDAWTSGGVWFDAAQRASSQHNLPVAVLSVEYPGYGIFPGRSSEEVWKFTGDAVMSYLLNSLRIPPQRIIVSGRSMGAGVATHVASTRTTISPVSTAYLGLVLISPFTSIHGALQSFPLGITFLSRMLKDRFDNIAAIRNVPSQTQLLVVHGAKDTLIYPSQGMEICKSATHLHETFVLDPEADHHNMPGLVSALEAFVTNVRGNAQMLRTTNCDSWVTQLQSLAISPDRVEELNAAELAEQRKLRRLREVAIGSSVAWSIALPTLPSRLLLVCWSAMLFGLGLIHKQKTEKNARGEWNNKVFGVLSTSTRYAIVTVACRLVFPIMLARRGCVMSAIAISYITHLFLR</sequence>
<protein>
    <recommendedName>
        <fullName evidence="1">AB hydrolase-1 domain-containing protein</fullName>
    </recommendedName>
</protein>
<evidence type="ECO:0000259" key="1">
    <source>
        <dbReference type="Pfam" id="PF12697"/>
    </source>
</evidence>
<keyword evidence="3" id="KW-1185">Reference proteome</keyword>
<reference evidence="3" key="1">
    <citation type="submission" date="2015-09" db="EMBL/GenBank/DDBJ databases">
        <authorList>
            <consortium name="Pathogen Informatics"/>
        </authorList>
    </citation>
    <scope>NUCLEOTIDE SEQUENCE [LARGE SCALE GENOMIC DNA]</scope>
    <source>
        <strain evidence="3">Lake Konstanz</strain>
    </source>
</reference>
<gene>
    <name evidence="2" type="ORF">BSAL_94695</name>
</gene>
<evidence type="ECO:0000313" key="2">
    <source>
        <dbReference type="EMBL" id="CUG86779.1"/>
    </source>
</evidence>
<name>A0A0S4J5R4_BODSA</name>
<dbReference type="Gene3D" id="3.40.50.1820">
    <property type="entry name" value="alpha/beta hydrolase"/>
    <property type="match status" value="1"/>
</dbReference>
<dbReference type="AlphaFoldDB" id="A0A0S4J5R4"/>
<evidence type="ECO:0000313" key="3">
    <source>
        <dbReference type="Proteomes" id="UP000051952"/>
    </source>
</evidence>